<evidence type="ECO:0000256" key="7">
    <source>
        <dbReference type="ARBA" id="ARBA00047592"/>
    </source>
</evidence>
<protein>
    <recommendedName>
        <fullName evidence="1 10">Mitogen-activated protein kinase</fullName>
        <ecNumber evidence="1 10">2.7.11.24</ecNumber>
    </recommendedName>
</protein>
<dbReference type="EMBL" id="SKCS01000395">
    <property type="protein sequence ID" value="TNN09472.1"/>
    <property type="molecule type" value="Genomic_DNA"/>
</dbReference>
<evidence type="ECO:0000256" key="2">
    <source>
        <dbReference type="ARBA" id="ARBA00022527"/>
    </source>
</evidence>
<accession>A0A4Z2CZ14</accession>
<keyword evidence="4 9" id="KW-0547">Nucleotide-binding</keyword>
<gene>
    <name evidence="13" type="ORF">EWB00_006350</name>
</gene>
<dbReference type="STRING" id="6182.A0A4Z2CZ14"/>
<dbReference type="GO" id="GO:0005524">
    <property type="term" value="F:ATP binding"/>
    <property type="evidence" value="ECO:0007669"/>
    <property type="project" value="UniProtKB-UniRule"/>
</dbReference>
<dbReference type="InterPro" id="IPR008271">
    <property type="entry name" value="Ser/Thr_kinase_AS"/>
</dbReference>
<dbReference type="PANTHER" id="PTHR24055">
    <property type="entry name" value="MITOGEN-ACTIVATED PROTEIN KINASE"/>
    <property type="match status" value="1"/>
</dbReference>
<keyword evidence="5 10" id="KW-0418">Kinase</keyword>
<keyword evidence="3 10" id="KW-0808">Transferase</keyword>
<dbReference type="PROSITE" id="PS50011">
    <property type="entry name" value="PROTEIN_KINASE_DOM"/>
    <property type="match status" value="1"/>
</dbReference>
<evidence type="ECO:0000256" key="8">
    <source>
        <dbReference type="ARBA" id="ARBA00048312"/>
    </source>
</evidence>
<dbReference type="Gene3D" id="1.10.510.10">
    <property type="entry name" value="Transferase(Phosphotransferase) domain 1"/>
    <property type="match status" value="1"/>
</dbReference>
<dbReference type="FunFam" id="1.10.510.10:FF:000238">
    <property type="entry name" value="Mitogen-activated protein kinase"/>
    <property type="match status" value="1"/>
</dbReference>
<feature type="region of interest" description="Disordered" evidence="11">
    <location>
        <begin position="391"/>
        <end position="428"/>
    </location>
</feature>
<dbReference type="PROSITE" id="PS00107">
    <property type="entry name" value="PROTEIN_KINASE_ATP"/>
    <property type="match status" value="1"/>
</dbReference>
<reference evidence="13 14" key="1">
    <citation type="submission" date="2019-03" db="EMBL/GenBank/DDBJ databases">
        <title>An improved genome assembly of the fluke Schistosoma japonicum.</title>
        <authorList>
            <person name="Hu W."/>
            <person name="Luo F."/>
            <person name="Yin M."/>
            <person name="Mo X."/>
            <person name="Sun C."/>
            <person name="Wu Q."/>
            <person name="Zhu B."/>
            <person name="Xiang M."/>
            <person name="Wang J."/>
            <person name="Wang Y."/>
            <person name="Zhang T."/>
            <person name="Xu B."/>
            <person name="Zheng H."/>
            <person name="Feng Z."/>
        </authorList>
    </citation>
    <scope>NUCLEOTIDE SEQUENCE [LARGE SCALE GENOMIC DNA]</scope>
    <source>
        <strain evidence="13">HuSjv2</strain>
        <tissue evidence="13">Worms</tissue>
    </source>
</reference>
<evidence type="ECO:0000256" key="5">
    <source>
        <dbReference type="ARBA" id="ARBA00022777"/>
    </source>
</evidence>
<keyword evidence="14" id="KW-1185">Reference proteome</keyword>
<comment type="catalytic activity">
    <reaction evidence="8">
        <text>L-seryl-[protein] + ATP = O-phospho-L-seryl-[protein] + ADP + H(+)</text>
        <dbReference type="Rhea" id="RHEA:17989"/>
        <dbReference type="Rhea" id="RHEA-COMP:9863"/>
        <dbReference type="Rhea" id="RHEA-COMP:11604"/>
        <dbReference type="ChEBI" id="CHEBI:15378"/>
        <dbReference type="ChEBI" id="CHEBI:29999"/>
        <dbReference type="ChEBI" id="CHEBI:30616"/>
        <dbReference type="ChEBI" id="CHEBI:83421"/>
        <dbReference type="ChEBI" id="CHEBI:456216"/>
        <dbReference type="EC" id="2.7.11.24"/>
    </reaction>
</comment>
<dbReference type="CDD" id="cd07852">
    <property type="entry name" value="STKc_MAPK15-like"/>
    <property type="match status" value="1"/>
</dbReference>
<evidence type="ECO:0000313" key="14">
    <source>
        <dbReference type="Proteomes" id="UP000311919"/>
    </source>
</evidence>
<feature type="domain" description="Protein kinase" evidence="12">
    <location>
        <begin position="26"/>
        <end position="330"/>
    </location>
</feature>
<dbReference type="InterPro" id="IPR000719">
    <property type="entry name" value="Prot_kinase_dom"/>
</dbReference>
<dbReference type="OrthoDB" id="192887at2759"/>
<dbReference type="InterPro" id="IPR003527">
    <property type="entry name" value="MAP_kinase_CS"/>
</dbReference>
<dbReference type="PROSITE" id="PS00108">
    <property type="entry name" value="PROTEIN_KINASE_ST"/>
    <property type="match status" value="1"/>
</dbReference>
<comment type="caution">
    <text evidence="13">The sequence shown here is derived from an EMBL/GenBank/DDBJ whole genome shotgun (WGS) entry which is preliminary data.</text>
</comment>
<comment type="activity regulation">
    <text evidence="10">Activated by threonine and tyrosine phosphorylation.</text>
</comment>
<dbReference type="Proteomes" id="UP000311919">
    <property type="component" value="Unassembled WGS sequence"/>
</dbReference>
<dbReference type="InterPro" id="IPR050117">
    <property type="entry name" value="MAPK"/>
</dbReference>
<evidence type="ECO:0000313" key="13">
    <source>
        <dbReference type="EMBL" id="TNN09472.1"/>
    </source>
</evidence>
<dbReference type="Pfam" id="PF00069">
    <property type="entry name" value="Pkinase"/>
    <property type="match status" value="1"/>
</dbReference>
<proteinExistence type="inferred from homology"/>
<feature type="binding site" evidence="9">
    <location>
        <position position="55"/>
    </location>
    <ligand>
        <name>ATP</name>
        <dbReference type="ChEBI" id="CHEBI:30616"/>
    </ligand>
</feature>
<dbReference type="GO" id="GO:0004707">
    <property type="term" value="F:MAP kinase activity"/>
    <property type="evidence" value="ECO:0007669"/>
    <property type="project" value="UniProtKB-EC"/>
</dbReference>
<dbReference type="AlphaFoldDB" id="A0A4Z2CZ14"/>
<keyword evidence="2 10" id="KW-0723">Serine/threonine-protein kinase</keyword>
<evidence type="ECO:0000256" key="4">
    <source>
        <dbReference type="ARBA" id="ARBA00022741"/>
    </source>
</evidence>
<feature type="compositionally biased region" description="Polar residues" evidence="11">
    <location>
        <begin position="393"/>
        <end position="410"/>
    </location>
</feature>
<dbReference type="SMART" id="SM00220">
    <property type="entry name" value="S_TKc"/>
    <property type="match status" value="1"/>
</dbReference>
<evidence type="ECO:0000256" key="11">
    <source>
        <dbReference type="SAM" id="MobiDB-lite"/>
    </source>
</evidence>
<evidence type="ECO:0000256" key="9">
    <source>
        <dbReference type="PROSITE-ProRule" id="PRU10141"/>
    </source>
</evidence>
<sequence>MSRGQRARTIKMTAQLEVEPVILKHYAIERRIGKGAYGIVWKAVNRKTQKTVALKKIFDAFRNQTDAQRTFREISFLQEFSDHPNIIRLLNVIKAENDKDIYLVFEFMETDLHKCIKKGNILKDMHKKFIFYQLLRAIKYIHSGNVIHRDLKPSNVLLNSNCLVKLCDFGLTRSLSSIPENRASVESFITEDDDYENPALTEYVATRWYRAPEILLASNRYTKYVDMWSLGCILGEMLRSKALFPGTSTINQIERIISVMERPTIQDIECLHSDYGRSVLEKALQKPHLPLRTIFPNDTEKQALDLLENLIQLNPEKRFTVEQALNHSYVKNFRDPSSEIVLKHSVTPILRDDKQLSVSDYRQKLYEIIMEKKAQNKIRRMIRSVELNEDNQAENSSVLTKESNCENISKNKSKSDGRNRNTNDVAYHDQKLSNTVKNQYSSKSTETTNLCQCQSDINEMRTRSNSYNFQNQSRTKFGSNRSISLPVDHKEQIYNNRTFENERIYQSDVFSQFKPKYVSTVNTNTTSNLTTDKINNNVSGQLRRRITMPTSSNNSQKYTSIIASNSEKPNHTQITSMSKEASNPVICRGNRNTSFGRNPSMHNSMKPVDYSHWNKKPEIFNTHGASSSTTPLKLYTPSFANYNQTYGTVSLTQLHQLHTRKWTY</sequence>
<organism evidence="13 14">
    <name type="scientific">Schistosoma japonicum</name>
    <name type="common">Blood fluke</name>
    <dbReference type="NCBI Taxonomy" id="6182"/>
    <lineage>
        <taxon>Eukaryota</taxon>
        <taxon>Metazoa</taxon>
        <taxon>Spiralia</taxon>
        <taxon>Lophotrochozoa</taxon>
        <taxon>Platyhelminthes</taxon>
        <taxon>Trematoda</taxon>
        <taxon>Digenea</taxon>
        <taxon>Strigeidida</taxon>
        <taxon>Schistosomatoidea</taxon>
        <taxon>Schistosomatidae</taxon>
        <taxon>Schistosoma</taxon>
    </lineage>
</organism>
<comment type="catalytic activity">
    <reaction evidence="7 10">
        <text>L-threonyl-[protein] + ATP = O-phospho-L-threonyl-[protein] + ADP + H(+)</text>
        <dbReference type="Rhea" id="RHEA:46608"/>
        <dbReference type="Rhea" id="RHEA-COMP:11060"/>
        <dbReference type="Rhea" id="RHEA-COMP:11605"/>
        <dbReference type="ChEBI" id="CHEBI:15378"/>
        <dbReference type="ChEBI" id="CHEBI:30013"/>
        <dbReference type="ChEBI" id="CHEBI:30616"/>
        <dbReference type="ChEBI" id="CHEBI:61977"/>
        <dbReference type="ChEBI" id="CHEBI:456216"/>
        <dbReference type="EC" id="2.7.11.24"/>
    </reaction>
</comment>
<dbReference type="InterPro" id="IPR011009">
    <property type="entry name" value="Kinase-like_dom_sf"/>
</dbReference>
<dbReference type="EC" id="2.7.11.24" evidence="1 10"/>
<dbReference type="GO" id="GO:0106310">
    <property type="term" value="F:protein serine kinase activity"/>
    <property type="evidence" value="ECO:0007669"/>
    <property type="project" value="RHEA"/>
</dbReference>
<dbReference type="FunFam" id="3.30.200.20:FF:000166">
    <property type="entry name" value="Mitogen-activated protein kinase"/>
    <property type="match status" value="1"/>
</dbReference>
<feature type="compositionally biased region" description="Basic and acidic residues" evidence="11">
    <location>
        <begin position="413"/>
        <end position="428"/>
    </location>
</feature>
<keyword evidence="10" id="KW-0460">Magnesium</keyword>
<name>A0A4Z2CZ14_SCHJA</name>
<evidence type="ECO:0000256" key="6">
    <source>
        <dbReference type="ARBA" id="ARBA00022840"/>
    </source>
</evidence>
<evidence type="ECO:0000256" key="10">
    <source>
        <dbReference type="RuleBase" id="RU361165"/>
    </source>
</evidence>
<dbReference type="Gene3D" id="3.30.200.20">
    <property type="entry name" value="Phosphorylase Kinase, domain 1"/>
    <property type="match status" value="1"/>
</dbReference>
<dbReference type="PROSITE" id="PS01351">
    <property type="entry name" value="MAPK"/>
    <property type="match status" value="1"/>
</dbReference>
<evidence type="ECO:0000256" key="3">
    <source>
        <dbReference type="ARBA" id="ARBA00022679"/>
    </source>
</evidence>
<comment type="cofactor">
    <cofactor evidence="10">
        <name>Mg(2+)</name>
        <dbReference type="ChEBI" id="CHEBI:18420"/>
    </cofactor>
</comment>
<keyword evidence="6 9" id="KW-0067">ATP-binding</keyword>
<dbReference type="SUPFAM" id="SSF56112">
    <property type="entry name" value="Protein kinase-like (PK-like)"/>
    <property type="match status" value="1"/>
</dbReference>
<evidence type="ECO:0000259" key="12">
    <source>
        <dbReference type="PROSITE" id="PS50011"/>
    </source>
</evidence>
<evidence type="ECO:0000256" key="1">
    <source>
        <dbReference type="ARBA" id="ARBA00012411"/>
    </source>
</evidence>
<comment type="similarity">
    <text evidence="10">Belongs to the protein kinase superfamily. Ser/Thr protein kinase family. MAP kinase subfamily.</text>
</comment>
<dbReference type="InterPro" id="IPR017441">
    <property type="entry name" value="Protein_kinase_ATP_BS"/>
</dbReference>